<reference evidence="2" key="1">
    <citation type="submission" date="2022-01" db="EMBL/GenBank/DDBJ databases">
        <title>Paenibacillus spongiae sp. nov., isolated from marine sponge.</title>
        <authorList>
            <person name="Li Z."/>
            <person name="Zhang M."/>
        </authorList>
    </citation>
    <scope>NUCLEOTIDE SEQUENCE</scope>
    <source>
        <strain evidence="2">PHS-Z3</strain>
    </source>
</reference>
<dbReference type="Pfam" id="PF14275">
    <property type="entry name" value="DUF4362"/>
    <property type="match status" value="1"/>
</dbReference>
<dbReference type="EMBL" id="CP091430">
    <property type="protein sequence ID" value="UVI27340.1"/>
    <property type="molecule type" value="Genomic_DNA"/>
</dbReference>
<feature type="chain" id="PRO_5045975524" evidence="1">
    <location>
        <begin position="20"/>
        <end position="157"/>
    </location>
</feature>
<dbReference type="PROSITE" id="PS51257">
    <property type="entry name" value="PROKAR_LIPOPROTEIN"/>
    <property type="match status" value="1"/>
</dbReference>
<gene>
    <name evidence="2" type="ORF">L1F29_17840</name>
</gene>
<sequence length="157" mass="17698">MKKIALVSLLLLLAFSILATGCGSEDSNFPKVTEPYHSDQAIKNGDVVNVHGKYSNIEKWQTFLKNLESNNPDKVRITQYTIEGNPIFYELSYNGKLISYTFDNSMDAFGSDLNRPSTNCKGFDLKKMEDGRDGFVLRGCDNTKIGDTFWFEKSSIN</sequence>
<keyword evidence="1" id="KW-0732">Signal</keyword>
<protein>
    <submittedName>
        <fullName evidence="2">DUF4362 domain-containing protein</fullName>
    </submittedName>
</protein>
<proteinExistence type="predicted"/>
<dbReference type="RefSeq" id="WP_258383426.1">
    <property type="nucleotide sequence ID" value="NZ_CP091430.1"/>
</dbReference>
<feature type="signal peptide" evidence="1">
    <location>
        <begin position="1"/>
        <end position="19"/>
    </location>
</feature>
<evidence type="ECO:0000313" key="3">
    <source>
        <dbReference type="Proteomes" id="UP001057877"/>
    </source>
</evidence>
<keyword evidence="3" id="KW-1185">Reference proteome</keyword>
<evidence type="ECO:0000256" key="1">
    <source>
        <dbReference type="SAM" id="SignalP"/>
    </source>
</evidence>
<evidence type="ECO:0000313" key="2">
    <source>
        <dbReference type="EMBL" id="UVI27340.1"/>
    </source>
</evidence>
<dbReference type="InterPro" id="IPR025372">
    <property type="entry name" value="DUF4362"/>
</dbReference>
<accession>A0ABY5S3C9</accession>
<dbReference type="Proteomes" id="UP001057877">
    <property type="component" value="Chromosome"/>
</dbReference>
<organism evidence="2 3">
    <name type="scientific">Paenibacillus spongiae</name>
    <dbReference type="NCBI Taxonomy" id="2909671"/>
    <lineage>
        <taxon>Bacteria</taxon>
        <taxon>Bacillati</taxon>
        <taxon>Bacillota</taxon>
        <taxon>Bacilli</taxon>
        <taxon>Bacillales</taxon>
        <taxon>Paenibacillaceae</taxon>
        <taxon>Paenibacillus</taxon>
    </lineage>
</organism>
<name>A0ABY5S3C9_9BACL</name>